<accession>A0ABD2MVB4</accession>
<name>A0ABD2MVB4_9CUCU</name>
<evidence type="ECO:0000313" key="2">
    <source>
        <dbReference type="Proteomes" id="UP001516400"/>
    </source>
</evidence>
<keyword evidence="2" id="KW-1185">Reference proteome</keyword>
<sequence>MKLMIKSLHHASAKAELESDLTMTKLKTTEREIPIIIYELLLEYVEESFYLKRRISLNKNSIIIRIETREPERNKYGYLKTLFESKSPTADGSQTLKFSVQTIKKLIPLK</sequence>
<evidence type="ECO:0000313" key="1">
    <source>
        <dbReference type="EMBL" id="KAL3270388.1"/>
    </source>
</evidence>
<dbReference type="EMBL" id="JABFTP020000024">
    <property type="protein sequence ID" value="KAL3270388.1"/>
    <property type="molecule type" value="Genomic_DNA"/>
</dbReference>
<comment type="caution">
    <text evidence="1">The sequence shown here is derived from an EMBL/GenBank/DDBJ whole genome shotgun (WGS) entry which is preliminary data.</text>
</comment>
<reference evidence="1 2" key="1">
    <citation type="journal article" date="2021" name="BMC Biol.">
        <title>Horizontally acquired antibacterial genes associated with adaptive radiation of ladybird beetles.</title>
        <authorList>
            <person name="Li H.S."/>
            <person name="Tang X.F."/>
            <person name="Huang Y.H."/>
            <person name="Xu Z.Y."/>
            <person name="Chen M.L."/>
            <person name="Du X.Y."/>
            <person name="Qiu B.Y."/>
            <person name="Chen P.T."/>
            <person name="Zhang W."/>
            <person name="Slipinski A."/>
            <person name="Escalona H.E."/>
            <person name="Waterhouse R.M."/>
            <person name="Zwick A."/>
            <person name="Pang H."/>
        </authorList>
    </citation>
    <scope>NUCLEOTIDE SEQUENCE [LARGE SCALE GENOMIC DNA]</scope>
    <source>
        <strain evidence="1">SYSU2018</strain>
    </source>
</reference>
<protein>
    <submittedName>
        <fullName evidence="1">Uncharacterized protein</fullName>
    </submittedName>
</protein>
<gene>
    <name evidence="1" type="ORF">HHI36_023969</name>
</gene>
<proteinExistence type="predicted"/>
<dbReference type="Proteomes" id="UP001516400">
    <property type="component" value="Unassembled WGS sequence"/>
</dbReference>
<organism evidence="1 2">
    <name type="scientific">Cryptolaemus montrouzieri</name>
    <dbReference type="NCBI Taxonomy" id="559131"/>
    <lineage>
        <taxon>Eukaryota</taxon>
        <taxon>Metazoa</taxon>
        <taxon>Ecdysozoa</taxon>
        <taxon>Arthropoda</taxon>
        <taxon>Hexapoda</taxon>
        <taxon>Insecta</taxon>
        <taxon>Pterygota</taxon>
        <taxon>Neoptera</taxon>
        <taxon>Endopterygota</taxon>
        <taxon>Coleoptera</taxon>
        <taxon>Polyphaga</taxon>
        <taxon>Cucujiformia</taxon>
        <taxon>Coccinelloidea</taxon>
        <taxon>Coccinellidae</taxon>
        <taxon>Scymninae</taxon>
        <taxon>Scymnini</taxon>
        <taxon>Cryptolaemus</taxon>
    </lineage>
</organism>
<dbReference type="AlphaFoldDB" id="A0ABD2MVB4"/>